<reference evidence="2 3" key="1">
    <citation type="submission" date="2018-10" db="EMBL/GenBank/DDBJ databases">
        <authorList>
            <person name="Ekblom R."/>
            <person name="Jareborg N."/>
        </authorList>
    </citation>
    <scope>NUCLEOTIDE SEQUENCE [LARGE SCALE GENOMIC DNA]</scope>
    <source>
        <tissue evidence="2">Muscle</tissue>
    </source>
</reference>
<proteinExistence type="predicted"/>
<dbReference type="Proteomes" id="UP000269945">
    <property type="component" value="Unassembled WGS sequence"/>
</dbReference>
<organism evidence="2 3">
    <name type="scientific">Gulo gulo</name>
    <name type="common">Wolverine</name>
    <name type="synonym">Gluton</name>
    <dbReference type="NCBI Taxonomy" id="48420"/>
    <lineage>
        <taxon>Eukaryota</taxon>
        <taxon>Metazoa</taxon>
        <taxon>Chordata</taxon>
        <taxon>Craniata</taxon>
        <taxon>Vertebrata</taxon>
        <taxon>Euteleostomi</taxon>
        <taxon>Mammalia</taxon>
        <taxon>Eutheria</taxon>
        <taxon>Laurasiatheria</taxon>
        <taxon>Carnivora</taxon>
        <taxon>Caniformia</taxon>
        <taxon>Musteloidea</taxon>
        <taxon>Mustelidae</taxon>
        <taxon>Guloninae</taxon>
        <taxon>Gulo</taxon>
    </lineage>
</organism>
<evidence type="ECO:0000313" key="2">
    <source>
        <dbReference type="EMBL" id="VCX30943.1"/>
    </source>
</evidence>
<feature type="non-terminal residue" evidence="2">
    <location>
        <position position="235"/>
    </location>
</feature>
<feature type="compositionally biased region" description="Basic and acidic residues" evidence="1">
    <location>
        <begin position="106"/>
        <end position="121"/>
    </location>
</feature>
<feature type="non-terminal residue" evidence="2">
    <location>
        <position position="1"/>
    </location>
</feature>
<dbReference type="EMBL" id="CYRY02039735">
    <property type="protein sequence ID" value="VCX30943.1"/>
    <property type="molecule type" value="Genomic_DNA"/>
</dbReference>
<keyword evidence="3" id="KW-1185">Reference proteome</keyword>
<protein>
    <submittedName>
        <fullName evidence="2">Uncharacterized protein</fullName>
    </submittedName>
</protein>
<dbReference type="AlphaFoldDB" id="A0A9X9Q5R9"/>
<comment type="caution">
    <text evidence="2">The sequence shown here is derived from an EMBL/GenBank/DDBJ whole genome shotgun (WGS) entry which is preliminary data.</text>
</comment>
<gene>
    <name evidence="2" type="ORF">BN2614_LOCUS4</name>
</gene>
<feature type="compositionally biased region" description="Low complexity" evidence="1">
    <location>
        <begin position="43"/>
        <end position="57"/>
    </location>
</feature>
<evidence type="ECO:0000256" key="1">
    <source>
        <dbReference type="SAM" id="MobiDB-lite"/>
    </source>
</evidence>
<evidence type="ECO:0000313" key="3">
    <source>
        <dbReference type="Proteomes" id="UP000269945"/>
    </source>
</evidence>
<sequence length="235" mass="25068">LSLCTCRSVHVSVQHPEVSGGEGPYPPCLGQDHRHLDPSDGQSRPYSAAAASASCPAPSHPLPHQAHEQQRHGAPLQHEVQERCASLRPAAGDAGRAPPARPRRPCGRERAHGGDEREPAGHHGRHFVTFPASLLHRRGGGGLPHHGLRAPGPPRGPENPRGLLPTSSVAIAESRARARSSSHLPPWLSDMSGHLFACSVLSGTPSLGDSQRDSRAQFFDTLSLSLSLCYITKHE</sequence>
<feature type="region of interest" description="Disordered" evidence="1">
    <location>
        <begin position="15"/>
        <end position="163"/>
    </location>
</feature>
<name>A0A9X9Q5R9_GULGU</name>
<feature type="compositionally biased region" description="Low complexity" evidence="1">
    <location>
        <begin position="88"/>
        <end position="98"/>
    </location>
</feature>
<accession>A0A9X9Q5R9</accession>